<feature type="compositionally biased region" description="Low complexity" evidence="2">
    <location>
        <begin position="862"/>
        <end position="878"/>
    </location>
</feature>
<dbReference type="SUPFAM" id="SSF48576">
    <property type="entry name" value="Terpenoid synthases"/>
    <property type="match status" value="2"/>
</dbReference>
<keyword evidence="3" id="KW-0812">Transmembrane</keyword>
<protein>
    <recommendedName>
        <fullName evidence="4">Fatty acid desaturase domain-containing protein</fullName>
    </recommendedName>
</protein>
<evidence type="ECO:0000259" key="4">
    <source>
        <dbReference type="Pfam" id="PF00487"/>
    </source>
</evidence>
<feature type="transmembrane region" description="Helical" evidence="3">
    <location>
        <begin position="627"/>
        <end position="648"/>
    </location>
</feature>
<accession>A0AA88KD84</accession>
<dbReference type="Gene3D" id="1.10.600.10">
    <property type="entry name" value="Farnesyl Diphosphate Synthase"/>
    <property type="match status" value="2"/>
</dbReference>
<feature type="compositionally biased region" description="Basic and acidic residues" evidence="2">
    <location>
        <begin position="11"/>
        <end position="20"/>
    </location>
</feature>
<evidence type="ECO:0000256" key="2">
    <source>
        <dbReference type="SAM" id="MobiDB-lite"/>
    </source>
</evidence>
<keyword evidence="6" id="KW-1185">Reference proteome</keyword>
<feature type="region of interest" description="Disordered" evidence="2">
    <location>
        <begin position="1"/>
        <end position="20"/>
    </location>
</feature>
<evidence type="ECO:0000313" key="5">
    <source>
        <dbReference type="EMBL" id="KAG2372709.1"/>
    </source>
</evidence>
<dbReference type="InterPro" id="IPR008949">
    <property type="entry name" value="Isoprenoid_synthase_dom_sf"/>
</dbReference>
<feature type="region of interest" description="Disordered" evidence="2">
    <location>
        <begin position="862"/>
        <end position="891"/>
    </location>
</feature>
<dbReference type="RefSeq" id="XP_044541884.1">
    <property type="nucleotide sequence ID" value="XM_044689506.1"/>
</dbReference>
<reference evidence="5 6" key="1">
    <citation type="journal article" date="2018" name="BMC Genomics">
        <title>The genome of Naegleria lovaniensis, the basis for a comparative approach to unravel pathogenicity factors of the human pathogenic amoeba N. fowleri.</title>
        <authorList>
            <person name="Liechti N."/>
            <person name="Schurch N."/>
            <person name="Bruggmann R."/>
            <person name="Wittwer M."/>
        </authorList>
    </citation>
    <scope>NUCLEOTIDE SEQUENCE [LARGE SCALE GENOMIC DNA]</scope>
    <source>
        <strain evidence="5 6">ATCC 30569</strain>
    </source>
</reference>
<name>A0AA88KD84_NAELO</name>
<feature type="compositionally biased region" description="Polar residues" evidence="2">
    <location>
        <begin position="879"/>
        <end position="891"/>
    </location>
</feature>
<dbReference type="PANTHER" id="PTHR35201">
    <property type="entry name" value="TERPENE SYNTHASE"/>
    <property type="match status" value="1"/>
</dbReference>
<dbReference type="Pfam" id="PF19086">
    <property type="entry name" value="Terpene_syn_C_2"/>
    <property type="match status" value="1"/>
</dbReference>
<dbReference type="GeneID" id="68106063"/>
<organism evidence="5 6">
    <name type="scientific">Naegleria lovaniensis</name>
    <name type="common">Amoeba</name>
    <dbReference type="NCBI Taxonomy" id="51637"/>
    <lineage>
        <taxon>Eukaryota</taxon>
        <taxon>Discoba</taxon>
        <taxon>Heterolobosea</taxon>
        <taxon>Tetramitia</taxon>
        <taxon>Eutetramitia</taxon>
        <taxon>Vahlkampfiidae</taxon>
        <taxon>Naegleria</taxon>
    </lineage>
</organism>
<proteinExistence type="inferred from homology"/>
<dbReference type="GO" id="GO:0008299">
    <property type="term" value="P:isoprenoid biosynthetic process"/>
    <property type="evidence" value="ECO:0007669"/>
    <property type="project" value="UniProtKB-ARBA"/>
</dbReference>
<dbReference type="PANTHER" id="PTHR35201:SF4">
    <property type="entry name" value="BETA-PINACENE SYNTHASE-RELATED"/>
    <property type="match status" value="1"/>
</dbReference>
<sequence length="891" mass="101477">MSDNSSSLSTKETREEESRQSLHSLSESLFNLCSLETLETNTHFQKIIENTSVQFKECQFPDNEYHKKGIVDICFWISLCFPYASLEHLQLFASLLAYLSVVDDACDQEKDCTGELRDELESHIELLATLYPSIPTTDKNRTTITSQPETLLLSPTTDATLALHITTPADSPCDYCALTSPNADSTNTDPVTTSPIQASAEVVTASSVLSSTILHHSSSAIGASRSRTKHSTVTSTFNPSLELGKKVLLQCYSELTSSVCQSSRTSFEIDHFENVRSIMMETFENNVWMAKLWVKDSSPSVREYLKMRESDSLAKVLMYFGFLIAVGRNEENTRMDQVVVASTISNMFDDLRKSEFYNDAVKACILVNDVCSYPKDLKCGIKNNYISLWMKEHEGSNLEDSIMNCLSELVKCMESMNRQLEELSSKKDEEAFLMYDIYKNFQSVAVGYMGWCLKSPRFKHENHPLPSLQKKPKIILTNKEQLVDETTPIITTPSFSPVTYLDVIRHEKRKKQLLHPHSFITIEIRDDSLSDGKVTTLSTNNNYCSDDEVFESIPEVAFQQQSSQHSHTSVSTIPIDEIVSIELIKRKEHEVVNVTDLRKSELVYNHVLNGVPLLMMVFHYFGVLSWWQVFLVQQYCTILWTLSLHTVLHACAKFDVVSEVLIGLGTFGQFFTLSIAKYGHKTHHMFTETEKDVDFVFFSTQNVLLLLIKCMFFPEYYSIIYASHLVSKLQAIENNILQSTEFKQFVRFVVIMTVKIFVFIVLTVMFTTSYVVVILSSRFASSYVLAIFTQLIHKFDMVKFVNKINNILPQCMHLDRLLNLLFGSNIQVVKYHAIHHEFPWISPTSYYPYLMNCELELKANRNNNHSQNSTSSNSSTSTAPVNYSINTDNAV</sequence>
<dbReference type="AlphaFoldDB" id="A0AA88KD84"/>
<keyword evidence="3" id="KW-1133">Transmembrane helix</keyword>
<evidence type="ECO:0000256" key="3">
    <source>
        <dbReference type="SAM" id="Phobius"/>
    </source>
</evidence>
<dbReference type="InterPro" id="IPR005804">
    <property type="entry name" value="FA_desaturase_dom"/>
</dbReference>
<comment type="similarity">
    <text evidence="1">Belongs to the terpene synthase family.</text>
</comment>
<comment type="caution">
    <text evidence="5">The sequence shown here is derived from an EMBL/GenBank/DDBJ whole genome shotgun (WGS) entry which is preliminary data.</text>
</comment>
<feature type="transmembrane region" description="Helical" evidence="3">
    <location>
        <begin position="772"/>
        <end position="793"/>
    </location>
</feature>
<dbReference type="Proteomes" id="UP000816034">
    <property type="component" value="Unassembled WGS sequence"/>
</dbReference>
<feature type="transmembrane region" description="Helical" evidence="3">
    <location>
        <begin position="703"/>
        <end position="724"/>
    </location>
</feature>
<feature type="transmembrane region" description="Helical" evidence="3">
    <location>
        <begin position="660"/>
        <end position="679"/>
    </location>
</feature>
<keyword evidence="3" id="KW-0472">Membrane</keyword>
<feature type="compositionally biased region" description="Polar residues" evidence="2">
    <location>
        <begin position="1"/>
        <end position="10"/>
    </location>
</feature>
<feature type="transmembrane region" description="Helical" evidence="3">
    <location>
        <begin position="745"/>
        <end position="766"/>
    </location>
</feature>
<gene>
    <name evidence="5" type="ORF">C9374_013610</name>
</gene>
<evidence type="ECO:0000313" key="6">
    <source>
        <dbReference type="Proteomes" id="UP000816034"/>
    </source>
</evidence>
<dbReference type="GO" id="GO:0010333">
    <property type="term" value="F:terpene synthase activity"/>
    <property type="evidence" value="ECO:0007669"/>
    <property type="project" value="InterPro"/>
</dbReference>
<evidence type="ECO:0000256" key="1">
    <source>
        <dbReference type="ARBA" id="ARBA00006333"/>
    </source>
</evidence>
<dbReference type="Pfam" id="PF00487">
    <property type="entry name" value="FA_desaturase"/>
    <property type="match status" value="1"/>
</dbReference>
<dbReference type="InterPro" id="IPR034686">
    <property type="entry name" value="Terpene_cyclase-like_2"/>
</dbReference>
<feature type="domain" description="Fatty acid desaturase" evidence="4">
    <location>
        <begin position="625"/>
        <end position="842"/>
    </location>
</feature>
<dbReference type="EMBL" id="PYSW02000069">
    <property type="protein sequence ID" value="KAG2372709.1"/>
    <property type="molecule type" value="Genomic_DNA"/>
</dbReference>